<dbReference type="EMBL" id="VNWL01000007">
    <property type="protein sequence ID" value="TXK07536.1"/>
    <property type="molecule type" value="Genomic_DNA"/>
</dbReference>
<evidence type="ECO:0000313" key="2">
    <source>
        <dbReference type="EMBL" id="RIV73849.1"/>
    </source>
</evidence>
<gene>
    <name evidence="2" type="ORF">D2U88_02080</name>
    <name evidence="3" type="ORF">FQ019_02060</name>
</gene>
<reference evidence="2 4" key="1">
    <citation type="submission" date="2018-08" db="EMBL/GenBank/DDBJ databases">
        <title>Proposal of Muricauda 72 sp.nov. and Muricauda NH166 sp.nov., isolated from seawater.</title>
        <authorList>
            <person name="Cheng H."/>
            <person name="Wu Y.-H."/>
            <person name="Guo L.-L."/>
            <person name="Xu X.-W."/>
        </authorList>
    </citation>
    <scope>NUCLEOTIDE SEQUENCE [LARGE SCALE GENOMIC DNA]</scope>
    <source>
        <strain evidence="2 4">NH166</strain>
    </source>
</reference>
<evidence type="ECO:0000313" key="5">
    <source>
        <dbReference type="Proteomes" id="UP000321528"/>
    </source>
</evidence>
<evidence type="ECO:0000313" key="4">
    <source>
        <dbReference type="Proteomes" id="UP000284189"/>
    </source>
</evidence>
<dbReference type="Pfam" id="PF00753">
    <property type="entry name" value="Lactamase_B"/>
    <property type="match status" value="1"/>
</dbReference>
<dbReference type="GO" id="GO:0016787">
    <property type="term" value="F:hydrolase activity"/>
    <property type="evidence" value="ECO:0007669"/>
    <property type="project" value="UniProtKB-KW"/>
</dbReference>
<name>A0A418NCF1_9FLAO</name>
<dbReference type="Proteomes" id="UP000284189">
    <property type="component" value="Unassembled WGS sequence"/>
</dbReference>
<dbReference type="Proteomes" id="UP000321528">
    <property type="component" value="Unassembled WGS sequence"/>
</dbReference>
<keyword evidence="5" id="KW-1185">Reference proteome</keyword>
<dbReference type="InterPro" id="IPR036866">
    <property type="entry name" value="RibonucZ/Hydroxyglut_hydro"/>
</dbReference>
<evidence type="ECO:0000313" key="3">
    <source>
        <dbReference type="EMBL" id="TXK07536.1"/>
    </source>
</evidence>
<dbReference type="PANTHER" id="PTHR30619">
    <property type="entry name" value="DNA INTERNALIZATION/COMPETENCE PROTEIN COMEC/REC2"/>
    <property type="match status" value="1"/>
</dbReference>
<sequence>MVPRQLKLHPMALQFLGNKTQRFYFQDQGERKSYVLIYGDEVEPLQGNAPTAGYTRINYRGRDGEIKNPSLVNKRSLEMYFLDVGQGDAAFVVTPNDTKILVDGGLRDRALGFIIWKYRLDIPGNTVTIDHMFLSHADADHVEGLIPLIEHPQITVNNIYHNGIGLFDSGFNTDLGNEVNGELVTKHSTLADLNGFNLKGTFKKWVDAIKVRGINYHRLDKSTGILNIGDPNIRVEILGPILKPNGAFEWFGGKSHTINGHSLVFRMSYNHVRTFFSGDLNIEGSGLLLSQPDGALNVNAHVFKAPHHGSHEFDPNLFKAVNPMVTVVSSGEVPDHGHPRAKFLGAIGRAVRGEEPLLFSTALSALFVDDEDAEHVAASNIIEPTTLGDLDFSLSASNTVARRRFKKILPGIINVRTDGEYIYAYRRVQMGYQWESYKMRYEN</sequence>
<dbReference type="PANTHER" id="PTHR30619:SF1">
    <property type="entry name" value="RECOMBINATION PROTEIN 2"/>
    <property type="match status" value="1"/>
</dbReference>
<dbReference type="Gene3D" id="3.60.15.10">
    <property type="entry name" value="Ribonuclease Z/Hydroxyacylglutathione hydrolase-like"/>
    <property type="match status" value="1"/>
</dbReference>
<reference evidence="3 5" key="2">
    <citation type="submission" date="2019-07" db="EMBL/GenBank/DDBJ databases">
        <title>Draft genome of two Muricauda strains isolated from deep sea.</title>
        <authorList>
            <person name="Sun C."/>
        </authorList>
    </citation>
    <scope>NUCLEOTIDE SEQUENCE [LARGE SCALE GENOMIC DNA]</scope>
    <source>
        <strain evidence="3 5">NH166</strain>
    </source>
</reference>
<proteinExistence type="predicted"/>
<dbReference type="EMBL" id="QXFJ01000008">
    <property type="protein sequence ID" value="RIV73849.1"/>
    <property type="molecule type" value="Genomic_DNA"/>
</dbReference>
<evidence type="ECO:0000259" key="1">
    <source>
        <dbReference type="Pfam" id="PF00753"/>
    </source>
</evidence>
<organism evidence="2 4">
    <name type="scientific">Flagellimonas aequoris</name>
    <dbReference type="NCBI Taxonomy" id="2306997"/>
    <lineage>
        <taxon>Bacteria</taxon>
        <taxon>Pseudomonadati</taxon>
        <taxon>Bacteroidota</taxon>
        <taxon>Flavobacteriia</taxon>
        <taxon>Flavobacteriales</taxon>
        <taxon>Flavobacteriaceae</taxon>
        <taxon>Flagellimonas</taxon>
    </lineage>
</organism>
<dbReference type="InterPro" id="IPR052159">
    <property type="entry name" value="Competence_DNA_uptake"/>
</dbReference>
<dbReference type="SUPFAM" id="SSF56281">
    <property type="entry name" value="Metallo-hydrolase/oxidoreductase"/>
    <property type="match status" value="1"/>
</dbReference>
<comment type="caution">
    <text evidence="2">The sequence shown here is derived from an EMBL/GenBank/DDBJ whole genome shotgun (WGS) entry which is preliminary data.</text>
</comment>
<keyword evidence="2" id="KW-0378">Hydrolase</keyword>
<accession>A0A418NCF1</accession>
<protein>
    <submittedName>
        <fullName evidence="2">MBL fold metallo-hydrolase</fullName>
    </submittedName>
</protein>
<dbReference type="AlphaFoldDB" id="A0A418NCF1"/>
<dbReference type="OrthoDB" id="9761531at2"/>
<feature type="domain" description="Metallo-beta-lactamase" evidence="1">
    <location>
        <begin position="84"/>
        <end position="312"/>
    </location>
</feature>
<dbReference type="InterPro" id="IPR001279">
    <property type="entry name" value="Metallo-B-lactamas"/>
</dbReference>